<dbReference type="KEGG" id="fli:Fleli_2465"/>
<proteinExistence type="predicted"/>
<dbReference type="HOGENOM" id="CLU_170973_0_0_10"/>
<gene>
    <name evidence="1" type="ordered locus">Fleli_2465</name>
</gene>
<protein>
    <submittedName>
        <fullName evidence="1">Uncharacterized protein</fullName>
    </submittedName>
</protein>
<dbReference type="EMBL" id="CP003345">
    <property type="protein sequence ID" value="AFM04831.1"/>
    <property type="molecule type" value="Genomic_DNA"/>
</dbReference>
<evidence type="ECO:0000313" key="1">
    <source>
        <dbReference type="EMBL" id="AFM04831.1"/>
    </source>
</evidence>
<name>I4ALJ6_BERLS</name>
<reference evidence="2" key="1">
    <citation type="submission" date="2012-06" db="EMBL/GenBank/DDBJ databases">
        <title>The complete genome of Flexibacter litoralis DSM 6794.</title>
        <authorList>
            <person name="Lucas S."/>
            <person name="Copeland A."/>
            <person name="Lapidus A."/>
            <person name="Glavina del Rio T."/>
            <person name="Dalin E."/>
            <person name="Tice H."/>
            <person name="Bruce D."/>
            <person name="Goodwin L."/>
            <person name="Pitluck S."/>
            <person name="Peters L."/>
            <person name="Ovchinnikova G."/>
            <person name="Lu M."/>
            <person name="Kyrpides N."/>
            <person name="Mavromatis K."/>
            <person name="Ivanova N."/>
            <person name="Brettin T."/>
            <person name="Detter J.C."/>
            <person name="Han C."/>
            <person name="Larimer F."/>
            <person name="Land M."/>
            <person name="Hauser L."/>
            <person name="Markowitz V."/>
            <person name="Cheng J.-F."/>
            <person name="Hugenholtz P."/>
            <person name="Woyke T."/>
            <person name="Wu D."/>
            <person name="Spring S."/>
            <person name="Lang E."/>
            <person name="Kopitz M."/>
            <person name="Brambilla E."/>
            <person name="Klenk H.-P."/>
            <person name="Eisen J.A."/>
        </authorList>
    </citation>
    <scope>NUCLEOTIDE SEQUENCE [LARGE SCALE GENOMIC DNA]</scope>
    <source>
        <strain evidence="2">ATCC 23117 / DSM 6794 / NBRC 15988 / NCIMB 1366 / Sio-4</strain>
    </source>
</reference>
<dbReference type="Proteomes" id="UP000006054">
    <property type="component" value="Chromosome"/>
</dbReference>
<organism evidence="1 2">
    <name type="scientific">Bernardetia litoralis (strain ATCC 23117 / DSM 6794 / NBRC 15988 / NCIMB 1366 / Fx l1 / Sio-4)</name>
    <name type="common">Flexibacter litoralis</name>
    <dbReference type="NCBI Taxonomy" id="880071"/>
    <lineage>
        <taxon>Bacteria</taxon>
        <taxon>Pseudomonadati</taxon>
        <taxon>Bacteroidota</taxon>
        <taxon>Cytophagia</taxon>
        <taxon>Cytophagales</taxon>
        <taxon>Bernardetiaceae</taxon>
        <taxon>Bernardetia</taxon>
    </lineage>
</organism>
<accession>I4ALJ6</accession>
<keyword evidence="2" id="KW-1185">Reference proteome</keyword>
<dbReference type="STRING" id="880071.Fleli_2465"/>
<evidence type="ECO:0000313" key="2">
    <source>
        <dbReference type="Proteomes" id="UP000006054"/>
    </source>
</evidence>
<sequence>MSLALLLIFSPCNVRNSIQTFLDVSQTTVSNKSKTKQINFSACSETDTTISTLDNPISEVSAFFPPSFFSKRYTVLVAFTQEKHYSFVFRKANFLSEIPLYILYRQMKIYLIA</sequence>
<dbReference type="AlphaFoldDB" id="I4ALJ6"/>